<accession>Q312N5</accession>
<dbReference type="eggNOG" id="ENOG5033AFR">
    <property type="taxonomic scope" value="Bacteria"/>
</dbReference>
<dbReference type="HOGENOM" id="CLU_926628_0_0_7"/>
<dbReference type="InterPro" id="IPR021731">
    <property type="entry name" value="AMIN_dom"/>
</dbReference>
<dbReference type="STRING" id="207559.Dde_1310"/>
<feature type="region of interest" description="Disordered" evidence="1">
    <location>
        <begin position="68"/>
        <end position="165"/>
    </location>
</feature>
<protein>
    <recommendedName>
        <fullName evidence="2">AMIN domain-containing protein</fullName>
    </recommendedName>
</protein>
<organism evidence="3 4">
    <name type="scientific">Oleidesulfovibrio alaskensis (strain ATCC BAA-1058 / DSM 17464 / G20)</name>
    <name type="common">Desulfovibrio alaskensis</name>
    <dbReference type="NCBI Taxonomy" id="207559"/>
    <lineage>
        <taxon>Bacteria</taxon>
        <taxon>Pseudomonadati</taxon>
        <taxon>Thermodesulfobacteriota</taxon>
        <taxon>Desulfovibrionia</taxon>
        <taxon>Desulfovibrionales</taxon>
        <taxon>Desulfovibrionaceae</taxon>
        <taxon>Oleidesulfovibrio</taxon>
    </lineage>
</organism>
<dbReference type="RefSeq" id="WP_011367293.1">
    <property type="nucleotide sequence ID" value="NC_007519.1"/>
</dbReference>
<evidence type="ECO:0000313" key="3">
    <source>
        <dbReference type="EMBL" id="ABB38111.1"/>
    </source>
</evidence>
<evidence type="ECO:0000256" key="1">
    <source>
        <dbReference type="SAM" id="MobiDB-lite"/>
    </source>
</evidence>
<gene>
    <name evidence="3" type="ordered locus">Dde_1310</name>
</gene>
<evidence type="ECO:0000259" key="2">
    <source>
        <dbReference type="Pfam" id="PF11741"/>
    </source>
</evidence>
<dbReference type="AlphaFoldDB" id="Q312N5"/>
<sequence length="273" mass="28781">MNRVIAMLILGVLLTAMVLIVANYMSRPDVPANYAQEETVPSVAVPAPQDGNATQPENVDLRSMLQKPAAVPEDLPETVDGGLPQPEPVAPGAATPGSGENASVPAPPAVDLNAVRAAAPQKDTAQDDVAAVSGGSEEPVKQAQPAAPSVAEKTQPAAAAPVVKKEPSVRKTGAITMEASGFRFDGSKLIFYVRGSRPFEHSVFTLSKPDRLVVDVKGAWTKVSTPQTPSNRLVKNTRSGVYKDHVRFVLDLKAPLVSHTAKMQGNELVIIMN</sequence>
<feature type="domain" description="AMIN" evidence="2">
    <location>
        <begin position="195"/>
        <end position="258"/>
    </location>
</feature>
<evidence type="ECO:0000313" key="4">
    <source>
        <dbReference type="Proteomes" id="UP000002710"/>
    </source>
</evidence>
<name>Q312N5_OLEA2</name>
<dbReference type="Pfam" id="PF11741">
    <property type="entry name" value="AMIN"/>
    <property type="match status" value="1"/>
</dbReference>
<dbReference type="Proteomes" id="UP000002710">
    <property type="component" value="Chromosome"/>
</dbReference>
<keyword evidence="4" id="KW-1185">Reference proteome</keyword>
<dbReference type="KEGG" id="dde:Dde_1310"/>
<reference evidence="3 4" key="1">
    <citation type="journal article" date="2011" name="J. Bacteriol.">
        <title>Complete genome sequence and updated annotation of Desulfovibrio alaskensis G20.</title>
        <authorList>
            <person name="Hauser L.J."/>
            <person name="Land M.L."/>
            <person name="Brown S.D."/>
            <person name="Larimer F."/>
            <person name="Keller K.L."/>
            <person name="Rapp-Giles B.J."/>
            <person name="Price M.N."/>
            <person name="Lin M."/>
            <person name="Bruce D.C."/>
            <person name="Detter J.C."/>
            <person name="Tapia R."/>
            <person name="Han C.S."/>
            <person name="Goodwin L.A."/>
            <person name="Cheng J.F."/>
            <person name="Pitluck S."/>
            <person name="Copeland A."/>
            <person name="Lucas S."/>
            <person name="Nolan M."/>
            <person name="Lapidus A.L."/>
            <person name="Palumbo A.V."/>
            <person name="Wall J.D."/>
        </authorList>
    </citation>
    <scope>NUCLEOTIDE SEQUENCE [LARGE SCALE GENOMIC DNA]</scope>
    <source>
        <strain evidence="4">ATCC BAA 1058 / DSM 17464 / G20</strain>
    </source>
</reference>
<dbReference type="Gene3D" id="2.60.40.3500">
    <property type="match status" value="1"/>
</dbReference>
<dbReference type="EMBL" id="CP000112">
    <property type="protein sequence ID" value="ABB38111.1"/>
    <property type="molecule type" value="Genomic_DNA"/>
</dbReference>
<proteinExistence type="predicted"/>